<accession>A0A6G0X9W0</accession>
<evidence type="ECO:0000313" key="3">
    <source>
        <dbReference type="EMBL" id="KAF0736862.1"/>
    </source>
</evidence>
<evidence type="ECO:0000256" key="1">
    <source>
        <dbReference type="SAM" id="MobiDB-lite"/>
    </source>
</evidence>
<evidence type="ECO:0000313" key="4">
    <source>
        <dbReference type="Proteomes" id="UP000481153"/>
    </source>
</evidence>
<keyword evidence="4" id="KW-1185">Reference proteome</keyword>
<proteinExistence type="predicted"/>
<gene>
    <name evidence="3" type="ORF">Ae201684_007017</name>
</gene>
<evidence type="ECO:0008006" key="5">
    <source>
        <dbReference type="Google" id="ProtNLM"/>
    </source>
</evidence>
<feature type="compositionally biased region" description="Low complexity" evidence="1">
    <location>
        <begin position="275"/>
        <end position="286"/>
    </location>
</feature>
<feature type="signal peptide" evidence="2">
    <location>
        <begin position="1"/>
        <end position="20"/>
    </location>
</feature>
<name>A0A6G0X9W0_9STRA</name>
<comment type="caution">
    <text evidence="3">The sequence shown here is derived from an EMBL/GenBank/DDBJ whole genome shotgun (WGS) entry which is preliminary data.</text>
</comment>
<sequence>MPTPTSLLSGVALVMAVASGAPNAAVLDAPVLPVVMGTVLEAYKPLLSDFAQKNLPATVGNCADSNPPTPCTDIGYLFAQNSSLYNIKARWISGISTMTLGNVNYTSDNATGAINLDVTVGFKSLPLSLRVDACLAGVCSNFFDGTSACCGGPKTVSLAATMQCSESYPFLRNFTFTKMDIQPAIELTFVVNGQSVSLFDVTKPVKSGLNSTVAAIIQKDGMDLLNTQIKSLFGDQIFCTQKDKDASTPKPTPSSASSTPSSTSSSSSGSGGSSSGSTTPSSGSDSAEAPATSVPARAPSSNPSPSSSAILSSLAGSVLVLATVAASFLS</sequence>
<feature type="region of interest" description="Disordered" evidence="1">
    <location>
        <begin position="243"/>
        <end position="309"/>
    </location>
</feature>
<feature type="chain" id="PRO_5026038699" description="Secreted protein" evidence="2">
    <location>
        <begin position="21"/>
        <end position="330"/>
    </location>
</feature>
<protein>
    <recommendedName>
        <fullName evidence="5">Secreted protein</fullName>
    </recommendedName>
</protein>
<dbReference type="VEuPathDB" id="FungiDB:AeMF1_017795"/>
<dbReference type="Proteomes" id="UP000481153">
    <property type="component" value="Unassembled WGS sequence"/>
</dbReference>
<feature type="compositionally biased region" description="Low complexity" evidence="1">
    <location>
        <begin position="293"/>
        <end position="309"/>
    </location>
</feature>
<dbReference type="AlphaFoldDB" id="A0A6G0X9W0"/>
<reference evidence="3 4" key="1">
    <citation type="submission" date="2019-07" db="EMBL/GenBank/DDBJ databases">
        <title>Genomics analysis of Aphanomyces spp. identifies a new class of oomycete effector associated with host adaptation.</title>
        <authorList>
            <person name="Gaulin E."/>
        </authorList>
    </citation>
    <scope>NUCLEOTIDE SEQUENCE [LARGE SCALE GENOMIC DNA]</scope>
    <source>
        <strain evidence="3 4">ATCC 201684</strain>
    </source>
</reference>
<feature type="compositionally biased region" description="Low complexity" evidence="1">
    <location>
        <begin position="253"/>
        <end position="268"/>
    </location>
</feature>
<dbReference type="EMBL" id="VJMJ01000087">
    <property type="protein sequence ID" value="KAF0736862.1"/>
    <property type="molecule type" value="Genomic_DNA"/>
</dbReference>
<organism evidence="3 4">
    <name type="scientific">Aphanomyces euteiches</name>
    <dbReference type="NCBI Taxonomy" id="100861"/>
    <lineage>
        <taxon>Eukaryota</taxon>
        <taxon>Sar</taxon>
        <taxon>Stramenopiles</taxon>
        <taxon>Oomycota</taxon>
        <taxon>Saprolegniomycetes</taxon>
        <taxon>Saprolegniales</taxon>
        <taxon>Verrucalvaceae</taxon>
        <taxon>Aphanomyces</taxon>
    </lineage>
</organism>
<evidence type="ECO:0000256" key="2">
    <source>
        <dbReference type="SAM" id="SignalP"/>
    </source>
</evidence>
<keyword evidence="2" id="KW-0732">Signal</keyword>